<dbReference type="Proteomes" id="UP000464178">
    <property type="component" value="Chromosome"/>
</dbReference>
<dbReference type="SUPFAM" id="SSF55347">
    <property type="entry name" value="Glyceraldehyde-3-phosphate dehydrogenase-like, C-terminal domain"/>
    <property type="match status" value="1"/>
</dbReference>
<feature type="domain" description="Gfo/Idh/MocA-like oxidoreductase N-terminal" evidence="1">
    <location>
        <begin position="53"/>
        <end position="179"/>
    </location>
</feature>
<dbReference type="EMBL" id="LR593886">
    <property type="protein sequence ID" value="VTR92052.1"/>
    <property type="molecule type" value="Genomic_DNA"/>
</dbReference>
<dbReference type="InterPro" id="IPR036291">
    <property type="entry name" value="NAD(P)-bd_dom_sf"/>
</dbReference>
<dbReference type="Pfam" id="PF01408">
    <property type="entry name" value="GFO_IDH_MocA"/>
    <property type="match status" value="1"/>
</dbReference>
<evidence type="ECO:0000313" key="4">
    <source>
        <dbReference type="Proteomes" id="UP000464178"/>
    </source>
</evidence>
<dbReference type="KEGG" id="gms:SOIL9_56620"/>
<protein>
    <recommendedName>
        <fullName evidence="5">Gfo/Idh/MocA-like oxidoreductase N-terminal domain-containing protein</fullName>
    </recommendedName>
</protein>
<dbReference type="InterPro" id="IPR043906">
    <property type="entry name" value="Gfo/Idh/MocA_OxRdtase_bact_C"/>
</dbReference>
<dbReference type="Gene3D" id="3.40.50.720">
    <property type="entry name" value="NAD(P)-binding Rossmann-like Domain"/>
    <property type="match status" value="1"/>
</dbReference>
<reference evidence="3 4" key="1">
    <citation type="submission" date="2019-05" db="EMBL/GenBank/DDBJ databases">
        <authorList>
            <consortium name="Science for Life Laboratories"/>
        </authorList>
    </citation>
    <scope>NUCLEOTIDE SEQUENCE [LARGE SCALE GENOMIC DNA]</scope>
    <source>
        <strain evidence="3">Soil9</strain>
    </source>
</reference>
<dbReference type="AlphaFoldDB" id="A0A6P2CY45"/>
<dbReference type="InterPro" id="IPR000683">
    <property type="entry name" value="Gfo/Idh/MocA-like_OxRdtase_N"/>
</dbReference>
<accession>A0A6P2CY45</accession>
<evidence type="ECO:0000259" key="1">
    <source>
        <dbReference type="Pfam" id="PF01408"/>
    </source>
</evidence>
<evidence type="ECO:0000313" key="3">
    <source>
        <dbReference type="EMBL" id="VTR92052.1"/>
    </source>
</evidence>
<keyword evidence="4" id="KW-1185">Reference proteome</keyword>
<dbReference type="PROSITE" id="PS51318">
    <property type="entry name" value="TAT"/>
    <property type="match status" value="1"/>
</dbReference>
<dbReference type="GO" id="GO:0000166">
    <property type="term" value="F:nucleotide binding"/>
    <property type="evidence" value="ECO:0007669"/>
    <property type="project" value="InterPro"/>
</dbReference>
<feature type="domain" description="Gfo/Idh/MocA-like oxidoreductase bacterial type C-terminal" evidence="2">
    <location>
        <begin position="411"/>
        <end position="485"/>
    </location>
</feature>
<dbReference type="InterPro" id="IPR006311">
    <property type="entry name" value="TAT_signal"/>
</dbReference>
<dbReference type="InterPro" id="IPR050463">
    <property type="entry name" value="Gfo/Idh/MocA_oxidrdct_glycsds"/>
</dbReference>
<dbReference type="Pfam" id="PF19051">
    <property type="entry name" value="GFO_IDH_MocA_C2"/>
    <property type="match status" value="2"/>
</dbReference>
<feature type="domain" description="Gfo/Idh/MocA-like oxidoreductase bacterial type C-terminal" evidence="2">
    <location>
        <begin position="222"/>
        <end position="333"/>
    </location>
</feature>
<dbReference type="PANTHER" id="PTHR43818">
    <property type="entry name" value="BCDNA.GH03377"/>
    <property type="match status" value="1"/>
</dbReference>
<evidence type="ECO:0008006" key="5">
    <source>
        <dbReference type="Google" id="ProtNLM"/>
    </source>
</evidence>
<organism evidence="3 4">
    <name type="scientific">Gemmata massiliana</name>
    <dbReference type="NCBI Taxonomy" id="1210884"/>
    <lineage>
        <taxon>Bacteria</taxon>
        <taxon>Pseudomonadati</taxon>
        <taxon>Planctomycetota</taxon>
        <taxon>Planctomycetia</taxon>
        <taxon>Gemmatales</taxon>
        <taxon>Gemmataceae</taxon>
        <taxon>Gemmata</taxon>
    </lineage>
</organism>
<dbReference type="Gene3D" id="3.30.360.10">
    <property type="entry name" value="Dihydrodipicolinate Reductase, domain 2"/>
    <property type="match status" value="1"/>
</dbReference>
<sequence length="486" mass="53425">MLDRGNLSRRGFMSRSVGALMLAGLPEWYAHDRFGAAARSAEDVKPTGANGKLNIGVIGVGPNPRRSNALYNEAKKFKDKVTFTAVCDVDGRHVGHAVTQYKRDGFDVRGFTDFRDLVNNKNVDAVIVATPDHWHAVIAIAAMKAGKDVYCEKPLTLTIEEALAMKKATAETKRVLQTGSQQRCEMQGRFRLATELVRAGRIGKVESIECRVGSNPRSGPIKEVEAPKELDWDMWLGPAPKVPYRWAESPDRREDFTNCHYQFRWWYEYSGGKMTDWGAHHIDIAQWMLNMDGSGPVSVELNECAKPYSKGDGYNCHETFKVTHTYATGAKMEVSHGAGSTATGLADAKGAKWRDRTGKEQDGVNGGQNGLLVKGDKGTLFVSRELLLASDKAVFAPLKDGDRAKLYGSVPTNHMGNFLDCVQSRETPICGVEVGAGSVIVCHLGTIALRLGKSKPLTWDPKTSTFGDEDANKMIARERRGGWKIS</sequence>
<evidence type="ECO:0000259" key="2">
    <source>
        <dbReference type="Pfam" id="PF19051"/>
    </source>
</evidence>
<dbReference type="SUPFAM" id="SSF51735">
    <property type="entry name" value="NAD(P)-binding Rossmann-fold domains"/>
    <property type="match status" value="1"/>
</dbReference>
<name>A0A6P2CY45_9BACT</name>
<gene>
    <name evidence="3" type="ORF">SOIL9_56620</name>
</gene>
<dbReference type="PANTHER" id="PTHR43818:SF5">
    <property type="entry name" value="OXIDOREDUCTASE FAMILY PROTEIN"/>
    <property type="match status" value="1"/>
</dbReference>
<proteinExistence type="predicted"/>